<reference evidence="4" key="1">
    <citation type="journal article" date="2019" name="Int. J. Syst. Evol. Microbiol.">
        <title>The Global Catalogue of Microorganisms (GCM) 10K type strain sequencing project: providing services to taxonomists for standard genome sequencing and annotation.</title>
        <authorList>
            <consortium name="The Broad Institute Genomics Platform"/>
            <consortium name="The Broad Institute Genome Sequencing Center for Infectious Disease"/>
            <person name="Wu L."/>
            <person name="Ma J."/>
        </authorList>
    </citation>
    <scope>NUCLEOTIDE SEQUENCE [LARGE SCALE GENOMIC DNA]</scope>
    <source>
        <strain evidence="4">WYCCWR 12678</strain>
    </source>
</reference>
<dbReference type="Proteomes" id="UP001596002">
    <property type="component" value="Unassembled WGS sequence"/>
</dbReference>
<feature type="transmembrane region" description="Helical" evidence="1">
    <location>
        <begin position="138"/>
        <end position="160"/>
    </location>
</feature>
<evidence type="ECO:0000313" key="3">
    <source>
        <dbReference type="EMBL" id="MFC4766368.1"/>
    </source>
</evidence>
<keyword evidence="1" id="KW-1133">Transmembrane helix</keyword>
<feature type="transmembrane region" description="Helical" evidence="1">
    <location>
        <begin position="172"/>
        <end position="194"/>
    </location>
</feature>
<keyword evidence="4" id="KW-1185">Reference proteome</keyword>
<evidence type="ECO:0000313" key="4">
    <source>
        <dbReference type="Proteomes" id="UP001596002"/>
    </source>
</evidence>
<feature type="transmembrane region" description="Helical" evidence="1">
    <location>
        <begin position="206"/>
        <end position="227"/>
    </location>
</feature>
<dbReference type="InterPro" id="IPR051224">
    <property type="entry name" value="NiCoT_RcnA"/>
</dbReference>
<feature type="domain" description="Urease accessory protein UreH-like transmembrane" evidence="2">
    <location>
        <begin position="53"/>
        <end position="218"/>
    </location>
</feature>
<name>A0ABV9PXL6_9BACL</name>
<keyword evidence="1" id="KW-0812">Transmembrane</keyword>
<dbReference type="RefSeq" id="WP_380024203.1">
    <property type="nucleotide sequence ID" value="NZ_JBHSHC010000016.1"/>
</dbReference>
<keyword evidence="1" id="KW-0472">Membrane</keyword>
<evidence type="ECO:0000256" key="1">
    <source>
        <dbReference type="SAM" id="Phobius"/>
    </source>
</evidence>
<organism evidence="3 4">
    <name type="scientific">Effusibacillus consociatus</name>
    <dbReference type="NCBI Taxonomy" id="1117041"/>
    <lineage>
        <taxon>Bacteria</taxon>
        <taxon>Bacillati</taxon>
        <taxon>Bacillota</taxon>
        <taxon>Bacilli</taxon>
        <taxon>Bacillales</taxon>
        <taxon>Alicyclobacillaceae</taxon>
        <taxon>Effusibacillus</taxon>
    </lineage>
</organism>
<proteinExistence type="predicted"/>
<protein>
    <submittedName>
        <fullName evidence="3">Nickel/cobalt transporter</fullName>
    </submittedName>
</protein>
<dbReference type="PANTHER" id="PTHR40659">
    <property type="entry name" value="NICKEL/COBALT EFFLUX SYSTEM RCNA"/>
    <property type="match status" value="1"/>
</dbReference>
<dbReference type="EMBL" id="JBHSHC010000016">
    <property type="protein sequence ID" value="MFC4766368.1"/>
    <property type="molecule type" value="Genomic_DNA"/>
</dbReference>
<feature type="transmembrane region" description="Helical" evidence="1">
    <location>
        <begin position="42"/>
        <end position="64"/>
    </location>
</feature>
<dbReference type="InterPro" id="IPR039447">
    <property type="entry name" value="UreH-like_TM_dom"/>
</dbReference>
<dbReference type="Pfam" id="PF13386">
    <property type="entry name" value="DsbD_2"/>
    <property type="match status" value="1"/>
</dbReference>
<sequence length="236" mass="25114">MDLLYAIPAAIGLGSLHSLEPGHGKGVMTAYLISTRAKAKEAVLLGIISAIAHTLSIVLLAFAASSTVKMLVPVHLSHWIELLSGGMITLLGIRLLYGQLRPKVVVVGTIGHKHEETCDHHHGAHHHSHDTPTSWPRLFAVGFFTGLIPCPSAMAIFLAAVAADQIPAGMGLVAAFSVGSALAMSTIGMIVVRAGHSIEFLEKRRVIQSLTFLSSFLILGLGIYVLFRSLEHLALI</sequence>
<comment type="caution">
    <text evidence="3">The sequence shown here is derived from an EMBL/GenBank/DDBJ whole genome shotgun (WGS) entry which is preliminary data.</text>
</comment>
<gene>
    <name evidence="3" type="ORF">ACFO8Q_03020</name>
</gene>
<feature type="transmembrane region" description="Helical" evidence="1">
    <location>
        <begin position="76"/>
        <end position="97"/>
    </location>
</feature>
<dbReference type="PANTHER" id="PTHR40659:SF1">
    <property type="entry name" value="NICKEL_COBALT EFFLUX SYSTEM RCNA"/>
    <property type="match status" value="1"/>
</dbReference>
<evidence type="ECO:0000259" key="2">
    <source>
        <dbReference type="Pfam" id="PF13386"/>
    </source>
</evidence>
<accession>A0ABV9PXL6</accession>